<feature type="chain" id="PRO_5047269126" evidence="2">
    <location>
        <begin position="24"/>
        <end position="181"/>
    </location>
</feature>
<organism evidence="3 4">
    <name type="scientific">Pseudaquabacterium terrae</name>
    <dbReference type="NCBI Taxonomy" id="2732868"/>
    <lineage>
        <taxon>Bacteria</taxon>
        <taxon>Pseudomonadati</taxon>
        <taxon>Pseudomonadota</taxon>
        <taxon>Betaproteobacteria</taxon>
        <taxon>Burkholderiales</taxon>
        <taxon>Sphaerotilaceae</taxon>
        <taxon>Pseudaquabacterium</taxon>
    </lineage>
</organism>
<protein>
    <submittedName>
        <fullName evidence="3">Histidine phosphatase family protein</fullName>
    </submittedName>
</protein>
<keyword evidence="1" id="KW-0378">Hydrolase</keyword>
<sequence>MTAPHSRIVALAAAALITTTAAAEPSLVILVRHADKAAEPAGDVALSPAGEQRAALLAKALESAGVSAIITTHYRRTQQTARPLARLLGIEPQVIAVRRGEGAAHVVEVVQAVRAKGGTVLVVGHGDTVPAIIAALGGPALPSLCETSYGHAFVLTLAAARSPLVRFRYGEADPPAADGCL</sequence>
<comment type="caution">
    <text evidence="3">The sequence shown here is derived from an EMBL/GenBank/DDBJ whole genome shotgun (WGS) entry which is preliminary data.</text>
</comment>
<evidence type="ECO:0000313" key="3">
    <source>
        <dbReference type="EMBL" id="NRF65499.1"/>
    </source>
</evidence>
<dbReference type="CDD" id="cd07040">
    <property type="entry name" value="HP"/>
    <property type="match status" value="1"/>
</dbReference>
<evidence type="ECO:0000256" key="1">
    <source>
        <dbReference type="ARBA" id="ARBA00022801"/>
    </source>
</evidence>
<evidence type="ECO:0000256" key="2">
    <source>
        <dbReference type="SAM" id="SignalP"/>
    </source>
</evidence>
<dbReference type="RefSeq" id="WP_173119600.1">
    <property type="nucleotide sequence ID" value="NZ_JABRWJ010000001.1"/>
</dbReference>
<dbReference type="Proteomes" id="UP000737171">
    <property type="component" value="Unassembled WGS sequence"/>
</dbReference>
<dbReference type="Pfam" id="PF00300">
    <property type="entry name" value="His_Phos_1"/>
    <property type="match status" value="1"/>
</dbReference>
<dbReference type="InterPro" id="IPR029033">
    <property type="entry name" value="His_PPase_superfam"/>
</dbReference>
<dbReference type="EMBL" id="JABRWJ010000001">
    <property type="protein sequence ID" value="NRF65499.1"/>
    <property type="molecule type" value="Genomic_DNA"/>
</dbReference>
<dbReference type="PROSITE" id="PS00758">
    <property type="entry name" value="ARGE_DAPE_CPG2_1"/>
    <property type="match status" value="1"/>
</dbReference>
<keyword evidence="2" id="KW-0732">Signal</keyword>
<dbReference type="SUPFAM" id="SSF53254">
    <property type="entry name" value="Phosphoglycerate mutase-like"/>
    <property type="match status" value="1"/>
</dbReference>
<evidence type="ECO:0000313" key="4">
    <source>
        <dbReference type="Proteomes" id="UP000737171"/>
    </source>
</evidence>
<dbReference type="SMART" id="SM00855">
    <property type="entry name" value="PGAM"/>
    <property type="match status" value="1"/>
</dbReference>
<feature type="signal peptide" evidence="2">
    <location>
        <begin position="1"/>
        <end position="23"/>
    </location>
</feature>
<gene>
    <name evidence="3" type="ORF">HLB44_00740</name>
</gene>
<name>A0ABX2E971_9BURK</name>
<keyword evidence="4" id="KW-1185">Reference proteome</keyword>
<dbReference type="InterPro" id="IPR013078">
    <property type="entry name" value="His_Pase_superF_clade-1"/>
</dbReference>
<dbReference type="InterPro" id="IPR001261">
    <property type="entry name" value="ArgE/DapE_CS"/>
</dbReference>
<dbReference type="Gene3D" id="3.40.50.1240">
    <property type="entry name" value="Phosphoglycerate mutase-like"/>
    <property type="match status" value="1"/>
</dbReference>
<reference evidence="3 4" key="1">
    <citation type="submission" date="2020-05" db="EMBL/GenBank/DDBJ databases">
        <title>Aquincola sp. isolate from soil.</title>
        <authorList>
            <person name="Han J."/>
            <person name="Kim D.-U."/>
        </authorList>
    </citation>
    <scope>NUCLEOTIDE SEQUENCE [LARGE SCALE GENOMIC DNA]</scope>
    <source>
        <strain evidence="3 4">S2</strain>
    </source>
</reference>
<accession>A0ABX2E971</accession>
<proteinExistence type="predicted"/>